<dbReference type="Gene3D" id="3.30.300.30">
    <property type="match status" value="1"/>
</dbReference>
<dbReference type="SUPFAM" id="SSF56801">
    <property type="entry name" value="Acetyl-CoA synthetase-like"/>
    <property type="match status" value="1"/>
</dbReference>
<dbReference type="InterPro" id="IPR023213">
    <property type="entry name" value="CAT-like_dom_sf"/>
</dbReference>
<gene>
    <name evidence="5" type="ORF">Dfulv_29175</name>
</gene>
<dbReference type="Gene3D" id="3.40.50.980">
    <property type="match status" value="2"/>
</dbReference>
<dbReference type="EMBL" id="CP073720">
    <property type="protein sequence ID" value="UWP79235.1"/>
    <property type="molecule type" value="Genomic_DNA"/>
</dbReference>
<dbReference type="InterPro" id="IPR025110">
    <property type="entry name" value="AMP-bd_C"/>
</dbReference>
<dbReference type="CDD" id="cd19531">
    <property type="entry name" value="LCL_NRPS-like"/>
    <property type="match status" value="2"/>
</dbReference>
<proteinExistence type="predicted"/>
<dbReference type="InterPro" id="IPR000873">
    <property type="entry name" value="AMP-dep_synth/lig_dom"/>
</dbReference>
<dbReference type="InterPro" id="IPR009081">
    <property type="entry name" value="PP-bd_ACP"/>
</dbReference>
<sequence length="1608" mass="170104">MPEPFACRTSPAQDRMWFFEQLVPGTSTYNLGGAIDVDGTLHERHLADALRDVVARHESLRTCFEATDDGARQLVFDTAAPDFECVDLTGHGPDAERVADELAAAELARPFDLEQLPLARFRLLRLAPRRHVLVSVFHHIVTDDWSLAIFTRELAACYAARCAAVPHRLPPLPLQYADYAAWQRDLFEQGAVEEQLRYWRERLDGAPVLALPTDRPRPAEESHRGAGVRLALDPALTDRLRQLSRGEGVTLFMTLLACFTVVLGRWAGQADVVVGMPIANRPRRELHDIVGLFVNLLALRTDLGGGPTLRQVLRRTAETCTAAFDRQDAPFDQVVAASGRDRDTGRHPLFQVLFQLLEDDLSGFSLHGAAARPRDDKGGSVKLDISCTVTDTGGGLTVDLQYATDLWDESTVRRMLDGWVRILRAMAARPDALADEVPLLSAEEYTETVERWNTTGSPFTGPDVPALDALFADQVRRRPDAIALSEADRRWSYADLDAASGRLAAALRAAGVRPDDPVGVLLDRSAALVVAMLGVVRSGGGYLVLDPAYPAARLAALAADAGIRAVVSAGPPGDLFEDVPHVDVTVAWAAGAPSTVDPIGGPDRLANIVYTSGSTGRPKGVAVTHRGIVRLVAGSDHAPVTASDVVLFTASPSFDTTTYVVWASLVNGAHLAVVPADRHLDAAAITAAVAGTGATVARLTPALFHLVADADPAAFRGLRCLVVGGDVVDPERARRVADAGAPAVFVNAYGPTEITVTAVAHRIGSAAGDTADVVPIGRPISGSTAYVVDRNQRPVPTGVVGELLVGGPGVARGYVGNPAATAERFVPDPFGGTPGGRLYRTGDLVRRRADGTLVFVGRADRQVKVRGHRIEPAEVEAAVLRLDGVAECAVTVTDHAGDRRLVAYVAPGGTAAPDGGTLRDELARRLPPYLVPAHVVVLERLPLTRTGKLDRAALAAALPGRVSATPRVLPRTDLERALHEVVAGLLGVGDLGVHDDFFANGGHSLLAATAVAAIRRRLGVAPTLREFFAGPTVAALAELLAGRPATEPALRYDGVSPDAVAPHERAGLRRLAWQRGIADLGATPPDPAPASGSQRAMLFLHRLDPPGTAYVTPVHCRVTGPLDAAALHAAYTAVVHRHEVLRTVLRLRDGAAVQVVAPPGPVPLPVTDLTGLDPARREAELHALAAAERRTPFDLAAGPPVRARLVRLGADDAALLVTFHHAVIDGWSVGLFAGELTGRYRAILAGDPAPGAAPPVPQHGEYARWQAEWLTGPQAQASLAYWRRQLDGIDPAPLPADRPGPVPVPLRAAVHRFTVPAADAARLEALARRHDGTLFTVLSAALHVLLAGWTGRAESVFGTQVANRPYEEVHGVIGFLANVVVLRAPVRPEQSFSAFLRDTTETCLAALEHQEVPFDVVVRHVAPPRTPGVNPLYRVAMTVHNTPEPEWTAGPLALRPLDADAPGEGARLELELDVRAGADGLACHLTYALDRFTPATAARLADAFGAVLRAVTDAADPAVAELLPIGAGLRRGPVTGPVERLVAGVVGAPVDPAADFFAAGGDSLGAVAVLDQVRERWGIDVPLAAWLAGDGPASVARLAALIGPVAAT</sequence>
<dbReference type="SUPFAM" id="SSF52777">
    <property type="entry name" value="CoA-dependent acyltransferases"/>
    <property type="match status" value="4"/>
</dbReference>
<dbReference type="InterPro" id="IPR001242">
    <property type="entry name" value="Condensation_dom"/>
</dbReference>
<dbReference type="PANTHER" id="PTHR45527">
    <property type="entry name" value="NONRIBOSOMAL PEPTIDE SYNTHETASE"/>
    <property type="match status" value="1"/>
</dbReference>
<dbReference type="Pfam" id="PF00550">
    <property type="entry name" value="PP-binding"/>
    <property type="match status" value="2"/>
</dbReference>
<dbReference type="RefSeq" id="WP_259856842.1">
    <property type="nucleotide sequence ID" value="NZ_CP073720.1"/>
</dbReference>
<dbReference type="PROSITE" id="PS00012">
    <property type="entry name" value="PHOSPHOPANTETHEINE"/>
    <property type="match status" value="1"/>
</dbReference>
<reference evidence="5" key="2">
    <citation type="submission" date="2022-09" db="EMBL/GenBank/DDBJ databases">
        <title>Biosynthetic gene clusters of Dactylosporangioum fulvum.</title>
        <authorList>
            <person name="Caradec T."/>
        </authorList>
    </citation>
    <scope>NUCLEOTIDE SEQUENCE</scope>
    <source>
        <strain evidence="5">NRRL B-16292</strain>
    </source>
</reference>
<dbReference type="Proteomes" id="UP001059617">
    <property type="component" value="Chromosome"/>
</dbReference>
<dbReference type="Gene3D" id="3.40.50.1820">
    <property type="entry name" value="alpha/beta hydrolase"/>
    <property type="match status" value="2"/>
</dbReference>
<dbReference type="SMART" id="SM00823">
    <property type="entry name" value="PKS_PP"/>
    <property type="match status" value="2"/>
</dbReference>
<dbReference type="InterPro" id="IPR010071">
    <property type="entry name" value="AA_adenyl_dom"/>
</dbReference>
<dbReference type="NCBIfam" id="TIGR01733">
    <property type="entry name" value="AA-adenyl-dom"/>
    <property type="match status" value="1"/>
</dbReference>
<evidence type="ECO:0000259" key="4">
    <source>
        <dbReference type="PROSITE" id="PS50075"/>
    </source>
</evidence>
<dbReference type="InterPro" id="IPR020806">
    <property type="entry name" value="PKS_PP-bd"/>
</dbReference>
<dbReference type="InterPro" id="IPR029058">
    <property type="entry name" value="AB_hydrolase_fold"/>
</dbReference>
<evidence type="ECO:0000256" key="2">
    <source>
        <dbReference type="ARBA" id="ARBA00022450"/>
    </source>
</evidence>
<dbReference type="SUPFAM" id="SSF47336">
    <property type="entry name" value="ACP-like"/>
    <property type="match status" value="2"/>
</dbReference>
<dbReference type="InterPro" id="IPR020845">
    <property type="entry name" value="AMP-binding_CS"/>
</dbReference>
<comment type="cofactor">
    <cofactor evidence="1">
        <name>pantetheine 4'-phosphate</name>
        <dbReference type="ChEBI" id="CHEBI:47942"/>
    </cofactor>
</comment>
<dbReference type="Pfam" id="PF13193">
    <property type="entry name" value="AMP-binding_C"/>
    <property type="match status" value="1"/>
</dbReference>
<evidence type="ECO:0000313" key="6">
    <source>
        <dbReference type="Proteomes" id="UP001059617"/>
    </source>
</evidence>
<dbReference type="Gene3D" id="2.30.38.10">
    <property type="entry name" value="Luciferase, Domain 3"/>
    <property type="match status" value="1"/>
</dbReference>
<keyword evidence="2" id="KW-0596">Phosphopantetheine</keyword>
<dbReference type="PROSITE" id="PS00455">
    <property type="entry name" value="AMP_BINDING"/>
    <property type="match status" value="1"/>
</dbReference>
<dbReference type="Pfam" id="PF00668">
    <property type="entry name" value="Condensation"/>
    <property type="match status" value="2"/>
</dbReference>
<dbReference type="InterPro" id="IPR045851">
    <property type="entry name" value="AMP-bd_C_sf"/>
</dbReference>
<dbReference type="PANTHER" id="PTHR45527:SF1">
    <property type="entry name" value="FATTY ACID SYNTHASE"/>
    <property type="match status" value="1"/>
</dbReference>
<evidence type="ECO:0000256" key="3">
    <source>
        <dbReference type="ARBA" id="ARBA00022553"/>
    </source>
</evidence>
<keyword evidence="6" id="KW-1185">Reference proteome</keyword>
<organism evidence="5 6">
    <name type="scientific">Dactylosporangium fulvum</name>
    <dbReference type="NCBI Taxonomy" id="53359"/>
    <lineage>
        <taxon>Bacteria</taxon>
        <taxon>Bacillati</taxon>
        <taxon>Actinomycetota</taxon>
        <taxon>Actinomycetes</taxon>
        <taxon>Micromonosporales</taxon>
        <taxon>Micromonosporaceae</taxon>
        <taxon>Dactylosporangium</taxon>
    </lineage>
</organism>
<dbReference type="Gene3D" id="3.30.559.30">
    <property type="entry name" value="Nonribosomal peptide synthetase, condensation domain"/>
    <property type="match status" value="2"/>
</dbReference>
<dbReference type="InterPro" id="IPR036736">
    <property type="entry name" value="ACP-like_sf"/>
</dbReference>
<dbReference type="PROSITE" id="PS50075">
    <property type="entry name" value="CARRIER"/>
    <property type="match status" value="2"/>
</dbReference>
<keyword evidence="3" id="KW-0597">Phosphoprotein</keyword>
<evidence type="ECO:0000256" key="1">
    <source>
        <dbReference type="ARBA" id="ARBA00001957"/>
    </source>
</evidence>
<dbReference type="Gene3D" id="3.30.559.10">
    <property type="entry name" value="Chloramphenicol acetyltransferase-like domain"/>
    <property type="match status" value="2"/>
</dbReference>
<dbReference type="Pfam" id="PF00501">
    <property type="entry name" value="AMP-binding"/>
    <property type="match status" value="1"/>
</dbReference>
<reference evidence="5" key="1">
    <citation type="submission" date="2021-04" db="EMBL/GenBank/DDBJ databases">
        <authorList>
            <person name="Hartkoorn R.C."/>
            <person name="Beaudoing E."/>
            <person name="Hot D."/>
        </authorList>
    </citation>
    <scope>NUCLEOTIDE SEQUENCE</scope>
    <source>
        <strain evidence="5">NRRL B-16292</strain>
    </source>
</reference>
<evidence type="ECO:0000313" key="5">
    <source>
        <dbReference type="EMBL" id="UWP79235.1"/>
    </source>
</evidence>
<name>A0ABY5VQ04_9ACTN</name>
<dbReference type="InterPro" id="IPR006162">
    <property type="entry name" value="Ppantetheine_attach_site"/>
</dbReference>
<feature type="domain" description="Carrier" evidence="4">
    <location>
        <begin position="969"/>
        <end position="1044"/>
    </location>
</feature>
<accession>A0ABY5VQ04</accession>
<feature type="domain" description="Carrier" evidence="4">
    <location>
        <begin position="1529"/>
        <end position="1606"/>
    </location>
</feature>
<protein>
    <submittedName>
        <fullName evidence="5">Amino acid adenylation domain-containing protein</fullName>
    </submittedName>
</protein>